<protein>
    <recommendedName>
        <fullName evidence="3">Phospholipase</fullName>
    </recommendedName>
</protein>
<evidence type="ECO:0000313" key="2">
    <source>
        <dbReference type="Proteomes" id="UP000190121"/>
    </source>
</evidence>
<dbReference type="AlphaFoldDB" id="A0A1T4LY15"/>
<dbReference type="STRING" id="29524.SAMN02745171_00572"/>
<name>A0A1T4LY15_9PORP</name>
<gene>
    <name evidence="1" type="ORF">SAMN02745171_00572</name>
</gene>
<reference evidence="2" key="1">
    <citation type="submission" date="2017-02" db="EMBL/GenBank/DDBJ databases">
        <authorList>
            <person name="Varghese N."/>
            <person name="Submissions S."/>
        </authorList>
    </citation>
    <scope>NUCLEOTIDE SEQUENCE [LARGE SCALE GENOMIC DNA]</scope>
    <source>
        <strain evidence="2">ATCC 51356</strain>
    </source>
</reference>
<proteinExistence type="predicted"/>
<organism evidence="1 2">
    <name type="scientific">Porphyromonas circumdentaria</name>
    <dbReference type="NCBI Taxonomy" id="29524"/>
    <lineage>
        <taxon>Bacteria</taxon>
        <taxon>Pseudomonadati</taxon>
        <taxon>Bacteroidota</taxon>
        <taxon>Bacteroidia</taxon>
        <taxon>Bacteroidales</taxon>
        <taxon>Porphyromonadaceae</taxon>
        <taxon>Porphyromonas</taxon>
    </lineage>
</organism>
<dbReference type="OrthoDB" id="1097760at2"/>
<sequence>MIKIIGIFIALGLVIWVLRRWARRHGAIEEHVEDIKKDIETWGNPSAGCSTCSSSTCCSSGCSTPTPKKKEVVYYDDEELDRFARRTSTDYTPEEVEEFREILTTLYPQEVNAWLKSLEQRFINLPIALQEEAHQLIESAKELQR</sequence>
<evidence type="ECO:0008006" key="3">
    <source>
        <dbReference type="Google" id="ProtNLM"/>
    </source>
</evidence>
<dbReference type="RefSeq" id="WP_078736529.1">
    <property type="nucleotide sequence ID" value="NZ_FUXE01000004.1"/>
</dbReference>
<keyword evidence="2" id="KW-1185">Reference proteome</keyword>
<accession>A0A1T4LY15</accession>
<dbReference type="Proteomes" id="UP000190121">
    <property type="component" value="Unassembled WGS sequence"/>
</dbReference>
<evidence type="ECO:0000313" key="1">
    <source>
        <dbReference type="EMBL" id="SJZ59418.1"/>
    </source>
</evidence>
<dbReference type="EMBL" id="FUXE01000004">
    <property type="protein sequence ID" value="SJZ59418.1"/>
    <property type="molecule type" value="Genomic_DNA"/>
</dbReference>